<feature type="compositionally biased region" description="Basic and acidic residues" evidence="1">
    <location>
        <begin position="364"/>
        <end position="391"/>
    </location>
</feature>
<dbReference type="Gene3D" id="3.60.10.10">
    <property type="entry name" value="Endonuclease/exonuclease/phosphatase"/>
    <property type="match status" value="1"/>
</dbReference>
<organism evidence="2 3">
    <name type="scientific">Tenebrio molitor</name>
    <name type="common">Yellow mealworm beetle</name>
    <dbReference type="NCBI Taxonomy" id="7067"/>
    <lineage>
        <taxon>Eukaryota</taxon>
        <taxon>Metazoa</taxon>
        <taxon>Ecdysozoa</taxon>
        <taxon>Arthropoda</taxon>
        <taxon>Hexapoda</taxon>
        <taxon>Insecta</taxon>
        <taxon>Pterygota</taxon>
        <taxon>Neoptera</taxon>
        <taxon>Endopterygota</taxon>
        <taxon>Coleoptera</taxon>
        <taxon>Polyphaga</taxon>
        <taxon>Cucujiformia</taxon>
        <taxon>Tenebrionidae</taxon>
        <taxon>Tenebrio</taxon>
    </lineage>
</organism>
<feature type="region of interest" description="Disordered" evidence="1">
    <location>
        <begin position="95"/>
        <end position="119"/>
    </location>
</feature>
<gene>
    <name evidence="2" type="ORF">GEV33_012345</name>
</gene>
<feature type="compositionally biased region" description="Basic and acidic residues" evidence="1">
    <location>
        <begin position="341"/>
        <end position="355"/>
    </location>
</feature>
<accession>A0A8J6H9F5</accession>
<dbReference type="AlphaFoldDB" id="A0A8J6H9F5"/>
<name>A0A8J6H9F5_TENMO</name>
<dbReference type="Proteomes" id="UP000719412">
    <property type="component" value="Unassembled WGS sequence"/>
</dbReference>
<sequence>MPQFAGIEVAARGRCRVAASRRRRRWHLHLFGGTLTLRSAGKPLTYRRALKEISVGLKIESNKVPAHILQGPIHPLELYTYGKKAAREKEKRIGRLKKARTHSKREDPQVEAKKEMDKEMETTISEIREETAGRREENKVLRKELLAVRGVKGKLRKELAAAEEADWMKRMKMIEEKMERKNNVIITGIGGIRGSIERRVEESLERETGVKVNIKEAFKINKNTMLAKIESWEQKKNIMLNKSKLKEKKSKEMKITRRRVEDAMKENREDRILLGGVFNGRIGERGARNWEEERANGKRKSRNKVKNAEGKRLMEWIEGNGWEVLNGNKQGDEGEWTYIGSREERDGLQNSERRSMGKSRRIQNKIESKVKPSRNSFEEAKGKNREGKGENVIKNQKAPGGNEETSPQDYCRGAQDALEHKGDKDATAKGDIDFQNPDGGRFSGRSFRTTGVINIGDGCLIGGNPHAAVNAAATAPGGRAWEHC</sequence>
<reference evidence="2" key="1">
    <citation type="journal article" date="2020" name="J Insects Food Feed">
        <title>The yellow mealworm (Tenebrio molitor) genome: a resource for the emerging insects as food and feed industry.</title>
        <authorList>
            <person name="Eriksson T."/>
            <person name="Andere A."/>
            <person name="Kelstrup H."/>
            <person name="Emery V."/>
            <person name="Picard C."/>
        </authorList>
    </citation>
    <scope>NUCLEOTIDE SEQUENCE</scope>
    <source>
        <strain evidence="2">Stoneville</strain>
        <tissue evidence="2">Whole head</tissue>
    </source>
</reference>
<feature type="region of interest" description="Disordered" evidence="1">
    <location>
        <begin position="327"/>
        <end position="443"/>
    </location>
</feature>
<keyword evidence="3" id="KW-1185">Reference proteome</keyword>
<dbReference type="EMBL" id="JABDTM020027480">
    <property type="protein sequence ID" value="KAH0810448.1"/>
    <property type="molecule type" value="Genomic_DNA"/>
</dbReference>
<evidence type="ECO:0000256" key="1">
    <source>
        <dbReference type="SAM" id="MobiDB-lite"/>
    </source>
</evidence>
<evidence type="ECO:0000313" key="3">
    <source>
        <dbReference type="Proteomes" id="UP000719412"/>
    </source>
</evidence>
<evidence type="ECO:0000313" key="2">
    <source>
        <dbReference type="EMBL" id="KAH0810448.1"/>
    </source>
</evidence>
<dbReference type="InterPro" id="IPR036691">
    <property type="entry name" value="Endo/exonu/phosph_ase_sf"/>
</dbReference>
<proteinExistence type="predicted"/>
<feature type="compositionally biased region" description="Basic and acidic residues" evidence="1">
    <location>
        <begin position="417"/>
        <end position="432"/>
    </location>
</feature>
<comment type="caution">
    <text evidence="2">The sequence shown here is derived from an EMBL/GenBank/DDBJ whole genome shotgun (WGS) entry which is preliminary data.</text>
</comment>
<feature type="compositionally biased region" description="Basic and acidic residues" evidence="1">
    <location>
        <begin position="104"/>
        <end position="119"/>
    </location>
</feature>
<reference evidence="2" key="2">
    <citation type="submission" date="2021-08" db="EMBL/GenBank/DDBJ databases">
        <authorList>
            <person name="Eriksson T."/>
        </authorList>
    </citation>
    <scope>NUCLEOTIDE SEQUENCE</scope>
    <source>
        <strain evidence="2">Stoneville</strain>
        <tissue evidence="2">Whole head</tissue>
    </source>
</reference>
<protein>
    <submittedName>
        <fullName evidence="2">Uncharacterized protein</fullName>
    </submittedName>
</protein>